<dbReference type="InterPro" id="IPR013324">
    <property type="entry name" value="RNA_pol_sigma_r3/r4-like"/>
</dbReference>
<keyword evidence="3" id="KW-0731">Sigma factor</keyword>
<dbReference type="InterPro" id="IPR039425">
    <property type="entry name" value="RNA_pol_sigma-70-like"/>
</dbReference>
<name>A0A7C1WZ29_THERO</name>
<evidence type="ECO:0000256" key="2">
    <source>
        <dbReference type="ARBA" id="ARBA00023015"/>
    </source>
</evidence>
<dbReference type="GO" id="GO:0006352">
    <property type="term" value="P:DNA-templated transcription initiation"/>
    <property type="evidence" value="ECO:0007669"/>
    <property type="project" value="InterPro"/>
</dbReference>
<sequence length="435" mass="47354">MAVPKFDLRTATDDQLVEAYLAGSSEAFAILYERYVNRVYDFVARLVGDREVAADVTQETFVKALTSLRARRFHGSLRAWLFTIARNTAVDHLRRQRTTTFSRLTTPEGEEWEPELPATGPEAEPEETAQRAELAELVWQAARGLNPNDYALLDLSLRQDLTPAEVAQAVGARRGAINTRLSRLRDALEESFTVLLLARHGRQECSELDHLLGDVKLPAGLTPELRRTVARHVQQCEICQRNRRRVVTAAELLPALAPIMPSPELRAAMDATVQQALGAVPTSGVPTAVQQFRHWLIGTGTGKALMGTIAAIVVVVGAVGGWLAMGTAPVTAVTRGCPPLALELNGPAALVAGLLGVPAEFRQEQPTHFRLPVGSFPVTVTREGATFELAGVPVQIQFVAPLSAVTWDGAPLLDQGTRRLEVARGQEHTLELRCD</sequence>
<organism evidence="6">
    <name type="scientific">Thermomicrobium roseum</name>
    <dbReference type="NCBI Taxonomy" id="500"/>
    <lineage>
        <taxon>Bacteria</taxon>
        <taxon>Pseudomonadati</taxon>
        <taxon>Thermomicrobiota</taxon>
        <taxon>Thermomicrobia</taxon>
        <taxon>Thermomicrobiales</taxon>
        <taxon>Thermomicrobiaceae</taxon>
        <taxon>Thermomicrobium</taxon>
    </lineage>
</organism>
<dbReference type="NCBIfam" id="TIGR02937">
    <property type="entry name" value="sigma70-ECF"/>
    <property type="match status" value="1"/>
</dbReference>
<dbReference type="GO" id="GO:0016987">
    <property type="term" value="F:sigma factor activity"/>
    <property type="evidence" value="ECO:0007669"/>
    <property type="project" value="UniProtKB-KW"/>
</dbReference>
<feature type="domain" description="RNA polymerase sigma-70 region 2" evidence="5">
    <location>
        <begin position="31"/>
        <end position="97"/>
    </location>
</feature>
<evidence type="ECO:0000259" key="5">
    <source>
        <dbReference type="Pfam" id="PF04542"/>
    </source>
</evidence>
<dbReference type="InterPro" id="IPR007627">
    <property type="entry name" value="RNA_pol_sigma70_r2"/>
</dbReference>
<dbReference type="EMBL" id="DSJL01000001">
    <property type="protein sequence ID" value="HEF64156.1"/>
    <property type="molecule type" value="Genomic_DNA"/>
</dbReference>
<dbReference type="Gene3D" id="1.10.10.10">
    <property type="entry name" value="Winged helix-like DNA-binding domain superfamily/Winged helix DNA-binding domain"/>
    <property type="match status" value="1"/>
</dbReference>
<evidence type="ECO:0000256" key="4">
    <source>
        <dbReference type="ARBA" id="ARBA00023163"/>
    </source>
</evidence>
<evidence type="ECO:0000256" key="1">
    <source>
        <dbReference type="ARBA" id="ARBA00010641"/>
    </source>
</evidence>
<gene>
    <name evidence="6" type="ORF">ENP47_00865</name>
</gene>
<dbReference type="SUPFAM" id="SSF88659">
    <property type="entry name" value="Sigma3 and sigma4 domains of RNA polymerase sigma factors"/>
    <property type="match status" value="1"/>
</dbReference>
<comment type="similarity">
    <text evidence="1">Belongs to the sigma-70 factor family. ECF subfamily.</text>
</comment>
<dbReference type="PANTHER" id="PTHR43133:SF62">
    <property type="entry name" value="RNA POLYMERASE SIGMA FACTOR SIGZ"/>
    <property type="match status" value="1"/>
</dbReference>
<keyword evidence="4" id="KW-0804">Transcription</keyword>
<dbReference type="InterPro" id="IPR014284">
    <property type="entry name" value="RNA_pol_sigma-70_dom"/>
</dbReference>
<protein>
    <submittedName>
        <fullName evidence="6">RNA polymerase sigma factor</fullName>
    </submittedName>
</protein>
<dbReference type="SUPFAM" id="SSF88946">
    <property type="entry name" value="Sigma2 domain of RNA polymerase sigma factors"/>
    <property type="match status" value="1"/>
</dbReference>
<accession>A0A7C1WZ29</accession>
<keyword evidence="2" id="KW-0805">Transcription regulation</keyword>
<dbReference type="InterPro" id="IPR036388">
    <property type="entry name" value="WH-like_DNA-bd_sf"/>
</dbReference>
<dbReference type="AlphaFoldDB" id="A0A7C1WZ29"/>
<dbReference type="PANTHER" id="PTHR43133">
    <property type="entry name" value="RNA POLYMERASE ECF-TYPE SIGMA FACTO"/>
    <property type="match status" value="1"/>
</dbReference>
<dbReference type="InterPro" id="IPR013325">
    <property type="entry name" value="RNA_pol_sigma_r2"/>
</dbReference>
<evidence type="ECO:0000256" key="3">
    <source>
        <dbReference type="ARBA" id="ARBA00023082"/>
    </source>
</evidence>
<reference evidence="6" key="1">
    <citation type="journal article" date="2020" name="mSystems">
        <title>Genome- and Community-Level Interaction Insights into Carbon Utilization and Element Cycling Functions of Hydrothermarchaeota in Hydrothermal Sediment.</title>
        <authorList>
            <person name="Zhou Z."/>
            <person name="Liu Y."/>
            <person name="Xu W."/>
            <person name="Pan J."/>
            <person name="Luo Z.H."/>
            <person name="Li M."/>
        </authorList>
    </citation>
    <scope>NUCLEOTIDE SEQUENCE [LARGE SCALE GENOMIC DNA]</scope>
    <source>
        <strain evidence="6">SpSt-222</strain>
    </source>
</reference>
<proteinExistence type="inferred from homology"/>
<dbReference type="Gene3D" id="1.10.1740.10">
    <property type="match status" value="1"/>
</dbReference>
<dbReference type="Pfam" id="PF04542">
    <property type="entry name" value="Sigma70_r2"/>
    <property type="match status" value="1"/>
</dbReference>
<comment type="caution">
    <text evidence="6">The sequence shown here is derived from an EMBL/GenBank/DDBJ whole genome shotgun (WGS) entry which is preliminary data.</text>
</comment>
<evidence type="ECO:0000313" key="6">
    <source>
        <dbReference type="EMBL" id="HEF64156.1"/>
    </source>
</evidence>